<organism evidence="1">
    <name type="scientific">Picea glauca</name>
    <name type="common">White spruce</name>
    <name type="synonym">Pinus glauca</name>
    <dbReference type="NCBI Taxonomy" id="3330"/>
    <lineage>
        <taxon>Eukaryota</taxon>
        <taxon>Viridiplantae</taxon>
        <taxon>Streptophyta</taxon>
        <taxon>Embryophyta</taxon>
        <taxon>Tracheophyta</taxon>
        <taxon>Spermatophyta</taxon>
        <taxon>Pinopsida</taxon>
        <taxon>Pinidae</taxon>
        <taxon>Conifers I</taxon>
        <taxon>Pinales</taxon>
        <taxon>Pinaceae</taxon>
        <taxon>Picea</taxon>
    </lineage>
</organism>
<comment type="caution">
    <text evidence="1">The sequence shown here is derived from an EMBL/GenBank/DDBJ whole genome shotgun (WGS) entry which is preliminary data.</text>
</comment>
<evidence type="ECO:0000313" key="1">
    <source>
        <dbReference type="EMBL" id="KUM49154.1"/>
    </source>
</evidence>
<sequence length="71" mass="8380">MLLALEMEVMPGKVAALDQNWELKGAPLPLLEGKLLVLGHKRMLGEIRWWVSYWRICKYRIRHMFLLSCKV</sequence>
<protein>
    <submittedName>
        <fullName evidence="1">Uncharacterized protein</fullName>
    </submittedName>
</protein>
<geneLocation type="mitochondrion" evidence="1"/>
<accession>A0A101M1C0</accession>
<proteinExistence type="predicted"/>
<reference evidence="1" key="1">
    <citation type="journal article" date="2015" name="Genome Biol. Evol.">
        <title>Organellar Genomes of White Spruce (Picea glauca): Assembly and Annotation.</title>
        <authorList>
            <person name="Jackman S.D."/>
            <person name="Warren R.L."/>
            <person name="Gibb E.A."/>
            <person name="Vandervalk B.P."/>
            <person name="Mohamadi H."/>
            <person name="Chu J."/>
            <person name="Raymond A."/>
            <person name="Pleasance S."/>
            <person name="Coope R."/>
            <person name="Wildung M.R."/>
            <person name="Ritland C.E."/>
            <person name="Bousquet J."/>
            <person name="Jones S.J."/>
            <person name="Bohlmann J."/>
            <person name="Birol I."/>
        </authorList>
    </citation>
    <scope>NUCLEOTIDE SEQUENCE [LARGE SCALE GENOMIC DNA]</scope>
    <source>
        <tissue evidence="1">Flushing bud</tissue>
    </source>
</reference>
<dbReference type="EMBL" id="LKAM01000003">
    <property type="protein sequence ID" value="KUM49154.1"/>
    <property type="molecule type" value="Genomic_DNA"/>
</dbReference>
<name>A0A101M1C0_PICGL</name>
<dbReference type="AlphaFoldDB" id="A0A101M1C0"/>
<gene>
    <name evidence="1" type="ORF">ABT39_MTgene3703</name>
</gene>
<keyword evidence="1" id="KW-0496">Mitochondrion</keyword>